<keyword evidence="1" id="KW-0129">CBS domain</keyword>
<dbReference type="GO" id="GO:0071111">
    <property type="term" value="F:cyclic-guanylate-specific phosphodiesterase activity"/>
    <property type="evidence" value="ECO:0007669"/>
    <property type="project" value="InterPro"/>
</dbReference>
<dbReference type="RefSeq" id="WP_194115456.1">
    <property type="nucleotide sequence ID" value="NZ_JADFUA010000003.1"/>
</dbReference>
<dbReference type="PROSITE" id="PS51371">
    <property type="entry name" value="CBS"/>
    <property type="match status" value="1"/>
</dbReference>
<dbReference type="CDD" id="cd04598">
    <property type="entry name" value="CBS_pair_GGDEF_EAL"/>
    <property type="match status" value="1"/>
</dbReference>
<dbReference type="Gene3D" id="3.20.20.450">
    <property type="entry name" value="EAL domain"/>
    <property type="match status" value="1"/>
</dbReference>
<feature type="domain" description="EAL" evidence="2">
    <location>
        <begin position="7"/>
        <end position="257"/>
    </location>
</feature>
<evidence type="ECO:0000313" key="6">
    <source>
        <dbReference type="Proteomes" id="UP000604481"/>
    </source>
</evidence>
<keyword evidence="6" id="KW-1185">Reference proteome</keyword>
<dbReference type="Gene3D" id="3.10.580.10">
    <property type="entry name" value="CBS-domain"/>
    <property type="match status" value="1"/>
</dbReference>
<dbReference type="PANTHER" id="PTHR33121:SF76">
    <property type="entry name" value="SIGNALING PROTEIN"/>
    <property type="match status" value="1"/>
</dbReference>
<proteinExistence type="predicted"/>
<dbReference type="InterPro" id="IPR029787">
    <property type="entry name" value="Nucleotide_cyclase"/>
</dbReference>
<dbReference type="EMBL" id="JADFUA010000003">
    <property type="protein sequence ID" value="MBE9608921.1"/>
    <property type="molecule type" value="Genomic_DNA"/>
</dbReference>
<dbReference type="NCBIfam" id="TIGR00254">
    <property type="entry name" value="GGDEF"/>
    <property type="match status" value="1"/>
</dbReference>
<dbReference type="InterPro" id="IPR000644">
    <property type="entry name" value="CBS_dom"/>
</dbReference>
<feature type="domain" description="CBS" evidence="4">
    <location>
        <begin position="267"/>
        <end position="330"/>
    </location>
</feature>
<evidence type="ECO:0000313" key="5">
    <source>
        <dbReference type="EMBL" id="MBE9608921.1"/>
    </source>
</evidence>
<reference evidence="5 6" key="1">
    <citation type="submission" date="2020-10" db="EMBL/GenBank/DDBJ databases">
        <title>The genome sequence of Chitinilyticum litopenaei 4Y14.</title>
        <authorList>
            <person name="Liu Y."/>
        </authorList>
    </citation>
    <scope>NUCLEOTIDE SEQUENCE [LARGE SCALE GENOMIC DNA]</scope>
    <source>
        <strain evidence="5 6">4Y14</strain>
    </source>
</reference>
<protein>
    <submittedName>
        <fullName evidence="5">GGDEF domain-containing protein</fullName>
    </submittedName>
</protein>
<dbReference type="SMART" id="SM00116">
    <property type="entry name" value="CBS"/>
    <property type="match status" value="1"/>
</dbReference>
<dbReference type="Proteomes" id="UP000604481">
    <property type="component" value="Unassembled WGS sequence"/>
</dbReference>
<dbReference type="AlphaFoldDB" id="A0A8J7K197"/>
<dbReference type="InterPro" id="IPR050706">
    <property type="entry name" value="Cyclic-di-GMP_PDE-like"/>
</dbReference>
<dbReference type="Pfam" id="PF00990">
    <property type="entry name" value="GGDEF"/>
    <property type="match status" value="1"/>
</dbReference>
<dbReference type="Gene3D" id="3.30.70.270">
    <property type="match status" value="1"/>
</dbReference>
<dbReference type="PANTHER" id="PTHR33121">
    <property type="entry name" value="CYCLIC DI-GMP PHOSPHODIESTERASE PDEF"/>
    <property type="match status" value="1"/>
</dbReference>
<dbReference type="CDD" id="cd01949">
    <property type="entry name" value="GGDEF"/>
    <property type="match status" value="1"/>
</dbReference>
<organism evidence="5 6">
    <name type="scientific">Chitinilyticum piscinae</name>
    <dbReference type="NCBI Taxonomy" id="2866724"/>
    <lineage>
        <taxon>Bacteria</taxon>
        <taxon>Pseudomonadati</taxon>
        <taxon>Pseudomonadota</taxon>
        <taxon>Betaproteobacteria</taxon>
        <taxon>Neisseriales</taxon>
        <taxon>Chitinibacteraceae</taxon>
        <taxon>Chitinilyticum</taxon>
    </lineage>
</organism>
<dbReference type="Pfam" id="PF00571">
    <property type="entry name" value="CBS"/>
    <property type="match status" value="1"/>
</dbReference>
<dbReference type="SUPFAM" id="SSF141868">
    <property type="entry name" value="EAL domain-like"/>
    <property type="match status" value="1"/>
</dbReference>
<dbReference type="InterPro" id="IPR043128">
    <property type="entry name" value="Rev_trsase/Diguanyl_cyclase"/>
</dbReference>
<dbReference type="CDD" id="cd01948">
    <property type="entry name" value="EAL"/>
    <property type="match status" value="1"/>
</dbReference>
<evidence type="ECO:0000259" key="2">
    <source>
        <dbReference type="PROSITE" id="PS50883"/>
    </source>
</evidence>
<gene>
    <name evidence="5" type="ORF">INR99_06120</name>
</gene>
<dbReference type="Pfam" id="PF00563">
    <property type="entry name" value="EAL"/>
    <property type="match status" value="1"/>
</dbReference>
<dbReference type="SMART" id="SM00267">
    <property type="entry name" value="GGDEF"/>
    <property type="match status" value="1"/>
</dbReference>
<comment type="caution">
    <text evidence="5">The sequence shown here is derived from an EMBL/GenBank/DDBJ whole genome shotgun (WGS) entry which is preliminary data.</text>
</comment>
<feature type="domain" description="GGDEF" evidence="3">
    <location>
        <begin position="428"/>
        <end position="579"/>
    </location>
</feature>
<dbReference type="InterPro" id="IPR035919">
    <property type="entry name" value="EAL_sf"/>
</dbReference>
<dbReference type="PROSITE" id="PS50887">
    <property type="entry name" value="GGDEF"/>
    <property type="match status" value="1"/>
</dbReference>
<name>A0A8J7K197_9NEIS</name>
<evidence type="ECO:0000259" key="4">
    <source>
        <dbReference type="PROSITE" id="PS51371"/>
    </source>
</evidence>
<accession>A0A8J7K197</accession>
<dbReference type="InterPro" id="IPR000160">
    <property type="entry name" value="GGDEF_dom"/>
</dbReference>
<dbReference type="PROSITE" id="PS50883">
    <property type="entry name" value="EAL"/>
    <property type="match status" value="1"/>
</dbReference>
<dbReference type="SMART" id="SM00052">
    <property type="entry name" value="EAL"/>
    <property type="match status" value="1"/>
</dbReference>
<dbReference type="InterPro" id="IPR001633">
    <property type="entry name" value="EAL_dom"/>
</dbReference>
<sequence length="597" mass="65751">MSTTASADAIRSTLLAILHEQRLSALFQPIAALHEGRIFGYEGLIRGPTDSDLHSPLALFQAAERCALLPELDRACRHTIIRAFATAGLPGKLFLNINPQCLIPPSYRPGETLALLQEYGLPAQRVVIELTETQPIACYEALLTAVRQYRSQGFRIALDDLGEGFSSLRRWSELKPEFVKIDKYFIQGLNSDAQKRQFVRSIQHIALNTGTQVIAEGIETSHELDEVRRIGISLGQGYLLGKPQPRPAGALGYHDLAKPRLASRSAMTAGSLLVQVPTVTPEVSNTIAAELFARYDELQGLPVIDGGRPVGLLKRQDLLNLFARPYGRELHGQRPCATLMDTTPLQVEHTLSLQELSLIVSSGEHRHLADGFILTDQGRYLGMGTGRDLMRAITELQITAARYANPLTGLPGNRPIQEHIQSLLDDAQSFVVIYADLDHFKPFNDLYGYASGDELLRMTGELLQQLAATEDDFIGHIGGDDFVLVLQSADWQERCQACLNDFAQLLRAVVQQEHWRAGGYISHDRNNQQVWHPLVSLSLGAVTIQGGLFHSHLEVASAASSAKSMAKREQGSSLFIERRQHTDCRTAASLVQAPIAA</sequence>
<evidence type="ECO:0000259" key="3">
    <source>
        <dbReference type="PROSITE" id="PS50887"/>
    </source>
</evidence>
<evidence type="ECO:0000256" key="1">
    <source>
        <dbReference type="PROSITE-ProRule" id="PRU00703"/>
    </source>
</evidence>
<dbReference type="SUPFAM" id="SSF54631">
    <property type="entry name" value="CBS-domain pair"/>
    <property type="match status" value="1"/>
</dbReference>
<dbReference type="SUPFAM" id="SSF55073">
    <property type="entry name" value="Nucleotide cyclase"/>
    <property type="match status" value="1"/>
</dbReference>
<dbReference type="InterPro" id="IPR046342">
    <property type="entry name" value="CBS_dom_sf"/>
</dbReference>